<keyword evidence="6" id="KW-1185">Reference proteome</keyword>
<dbReference type="PROSITE" id="PS00022">
    <property type="entry name" value="EGF_1"/>
    <property type="match status" value="2"/>
</dbReference>
<dbReference type="PROSITE" id="PS50026">
    <property type="entry name" value="EGF_3"/>
    <property type="match status" value="1"/>
</dbReference>
<keyword evidence="1" id="KW-1015">Disulfide bond</keyword>
<dbReference type="SMART" id="SM00181">
    <property type="entry name" value="EGF"/>
    <property type="match status" value="3"/>
</dbReference>
<dbReference type="AlphaFoldDB" id="A0A8K1FJP7"/>
<evidence type="ECO:0000256" key="2">
    <source>
        <dbReference type="SAM" id="MobiDB-lite"/>
    </source>
</evidence>
<keyword evidence="3" id="KW-0732">Signal</keyword>
<comment type="caution">
    <text evidence="5">The sequence shown here is derived from an EMBL/GenBank/DDBJ whole genome shotgun (WGS) entry which is preliminary data.</text>
</comment>
<gene>
    <name evidence="5" type="ORF">Poli38472_002300</name>
</gene>
<dbReference type="OrthoDB" id="6130531at2759"/>
<evidence type="ECO:0000313" key="6">
    <source>
        <dbReference type="Proteomes" id="UP000794436"/>
    </source>
</evidence>
<dbReference type="Gene3D" id="2.10.25.10">
    <property type="entry name" value="Laminin"/>
    <property type="match status" value="2"/>
</dbReference>
<dbReference type="EMBL" id="SPLM01000072">
    <property type="protein sequence ID" value="TMW63359.1"/>
    <property type="molecule type" value="Genomic_DNA"/>
</dbReference>
<evidence type="ECO:0000256" key="3">
    <source>
        <dbReference type="SAM" id="SignalP"/>
    </source>
</evidence>
<protein>
    <recommendedName>
        <fullName evidence="4">EGF-like domain-containing protein</fullName>
    </recommendedName>
</protein>
<proteinExistence type="predicted"/>
<dbReference type="Proteomes" id="UP000794436">
    <property type="component" value="Unassembled WGS sequence"/>
</dbReference>
<feature type="chain" id="PRO_5035452361" description="EGF-like domain-containing protein" evidence="3">
    <location>
        <begin position="24"/>
        <end position="405"/>
    </location>
</feature>
<name>A0A8K1FJP7_PYTOL</name>
<evidence type="ECO:0000313" key="5">
    <source>
        <dbReference type="EMBL" id="TMW63359.1"/>
    </source>
</evidence>
<sequence>MNLRAIALLSLGAVAALLPAASAATETPKYTCETDADCEKNFANTVCIEVESYGEVTKKCTPNTKARPACRGAQPGLCPSYQSEDIGYLNVHCVFTAKDVADDSEITVASSTKSSEAASGSGSGSAKRNRGRFLMFAADAKVTSSASGESDEDVKVPEKDSTSTDTAGASNSDTIAKVKIGNDTVTGIFKCVDVSDCENQAYDPTTCNPLSCGPANSKTVCNNHGTCSYPSIQTMSKRACMCYKGYSGDKCEKEISNECDVDCGSGGDCIDGECKCKKGFDGKEYKGKKGKPNQRCTKCTNDLGCQNGNPCDISTGTCVCNPGYNGPTCGATEDSCVKKDCGIGSCIPFDNGTAACYCPLCQPNCEICKKKDCSTCPSPASTLSISKSVVFASVVSAFFLGNLVL</sequence>
<feature type="region of interest" description="Disordered" evidence="2">
    <location>
        <begin position="144"/>
        <end position="170"/>
    </location>
</feature>
<keyword evidence="1" id="KW-0245">EGF-like domain</keyword>
<feature type="disulfide bond" evidence="1">
    <location>
        <begin position="242"/>
        <end position="251"/>
    </location>
</feature>
<dbReference type="InterPro" id="IPR000742">
    <property type="entry name" value="EGF"/>
</dbReference>
<evidence type="ECO:0000259" key="4">
    <source>
        <dbReference type="PROSITE" id="PS50026"/>
    </source>
</evidence>
<dbReference type="PROSITE" id="PS01186">
    <property type="entry name" value="EGF_2"/>
    <property type="match status" value="2"/>
</dbReference>
<reference evidence="5" key="1">
    <citation type="submission" date="2019-03" db="EMBL/GenBank/DDBJ databases">
        <title>Long read genome sequence of the mycoparasitic Pythium oligandrum ATCC 38472 isolated from sugarbeet rhizosphere.</title>
        <authorList>
            <person name="Gaulin E."/>
        </authorList>
    </citation>
    <scope>NUCLEOTIDE SEQUENCE</scope>
    <source>
        <strain evidence="5">ATCC 38472_TT</strain>
    </source>
</reference>
<evidence type="ECO:0000256" key="1">
    <source>
        <dbReference type="PROSITE-ProRule" id="PRU00076"/>
    </source>
</evidence>
<feature type="domain" description="EGF-like" evidence="4">
    <location>
        <begin position="208"/>
        <end position="252"/>
    </location>
</feature>
<feature type="compositionally biased region" description="Basic and acidic residues" evidence="2">
    <location>
        <begin position="153"/>
        <end position="162"/>
    </location>
</feature>
<organism evidence="5 6">
    <name type="scientific">Pythium oligandrum</name>
    <name type="common">Mycoparasitic fungus</name>
    <dbReference type="NCBI Taxonomy" id="41045"/>
    <lineage>
        <taxon>Eukaryota</taxon>
        <taxon>Sar</taxon>
        <taxon>Stramenopiles</taxon>
        <taxon>Oomycota</taxon>
        <taxon>Peronosporomycetes</taxon>
        <taxon>Pythiales</taxon>
        <taxon>Pythiaceae</taxon>
        <taxon>Pythium</taxon>
    </lineage>
</organism>
<accession>A0A8K1FJP7</accession>
<comment type="caution">
    <text evidence="1">Lacks conserved residue(s) required for the propagation of feature annotation.</text>
</comment>
<feature type="signal peptide" evidence="3">
    <location>
        <begin position="1"/>
        <end position="23"/>
    </location>
</feature>